<sequence length="466" mass="49514">MPSQQTGADLSVNHAATHSGLRMCSCSAAGLLCACSRMERMTGSARMPATSGSLCLGVCRHGAGKVALLVQVVSAIPLLLALGGVDVGAPLVLLELLLGRLQLGERVGGAVLRQALLEEADRRRQVLLLHVGRADARIRLGHDLVVGARLAAVLQRLLARLDALVVRARLELARCQVREVHDVLVRLPRRLVLLRGTGKVALHVQRVAARLCCVAGLLRLRLFAVLLLRRLRLRLGRLGRRLGCRLGRLLLARARVAGHGAGALGALKRLQVDAHQHAHDGNHVGVREGRRRLARVRLDGRELGTERRVAHQRRRLGVRLELAPHLRVLEHLADAHAGVVVGCCAGVSAATMQHQGKCHSPSADCTLSRPRCRMASPGATFRPSSYAATASSSRPRPCSAAPLRAKPLPNVGLASMVCATGCQRLAPGAQQRSASQASGSTTASKLYSARTLSPSSSARSQSLSAA</sequence>
<dbReference type="EMBL" id="KZ819284">
    <property type="protein sequence ID" value="PWO00946.1"/>
    <property type="molecule type" value="Genomic_DNA"/>
</dbReference>
<organism evidence="2 3">
    <name type="scientific">Tilletiopsis washingtonensis</name>
    <dbReference type="NCBI Taxonomy" id="58919"/>
    <lineage>
        <taxon>Eukaryota</taxon>
        <taxon>Fungi</taxon>
        <taxon>Dikarya</taxon>
        <taxon>Basidiomycota</taxon>
        <taxon>Ustilaginomycotina</taxon>
        <taxon>Exobasidiomycetes</taxon>
        <taxon>Entylomatales</taxon>
        <taxon>Entylomatales incertae sedis</taxon>
        <taxon>Tilletiopsis</taxon>
    </lineage>
</organism>
<evidence type="ECO:0000313" key="3">
    <source>
        <dbReference type="Proteomes" id="UP000245946"/>
    </source>
</evidence>
<reference evidence="2 3" key="1">
    <citation type="journal article" date="2018" name="Mol. Biol. Evol.">
        <title>Broad Genomic Sampling Reveals a Smut Pathogenic Ancestry of the Fungal Clade Ustilaginomycotina.</title>
        <authorList>
            <person name="Kijpornyongpan T."/>
            <person name="Mondo S.J."/>
            <person name="Barry K."/>
            <person name="Sandor L."/>
            <person name="Lee J."/>
            <person name="Lipzen A."/>
            <person name="Pangilinan J."/>
            <person name="LaButti K."/>
            <person name="Hainaut M."/>
            <person name="Henrissat B."/>
            <person name="Grigoriev I.V."/>
            <person name="Spatafora J.W."/>
            <person name="Aime M.C."/>
        </authorList>
    </citation>
    <scope>NUCLEOTIDE SEQUENCE [LARGE SCALE GENOMIC DNA]</scope>
    <source>
        <strain evidence="2 3">MCA 4186</strain>
    </source>
</reference>
<name>A0A316ZKN4_9BASI</name>
<feature type="region of interest" description="Disordered" evidence="1">
    <location>
        <begin position="376"/>
        <end position="404"/>
    </location>
</feature>
<dbReference type="Proteomes" id="UP000245946">
    <property type="component" value="Unassembled WGS sequence"/>
</dbReference>
<dbReference type="GeneID" id="37266580"/>
<keyword evidence="3" id="KW-1185">Reference proteome</keyword>
<proteinExistence type="predicted"/>
<feature type="region of interest" description="Disordered" evidence="1">
    <location>
        <begin position="427"/>
        <end position="466"/>
    </location>
</feature>
<feature type="compositionally biased region" description="Low complexity" evidence="1">
    <location>
        <begin position="382"/>
        <end position="404"/>
    </location>
</feature>
<dbReference type="RefSeq" id="XP_025601224.1">
    <property type="nucleotide sequence ID" value="XM_025739034.1"/>
</dbReference>
<accession>A0A316ZKN4</accession>
<protein>
    <submittedName>
        <fullName evidence="2">Uncharacterized protein</fullName>
    </submittedName>
</protein>
<dbReference type="AlphaFoldDB" id="A0A316ZKN4"/>
<evidence type="ECO:0000256" key="1">
    <source>
        <dbReference type="SAM" id="MobiDB-lite"/>
    </source>
</evidence>
<evidence type="ECO:0000313" key="2">
    <source>
        <dbReference type="EMBL" id="PWO00946.1"/>
    </source>
</evidence>
<gene>
    <name evidence="2" type="ORF">FA09DRAFT_120426</name>
</gene>